<dbReference type="InterPro" id="IPR036396">
    <property type="entry name" value="Cyt_P450_sf"/>
</dbReference>
<keyword evidence="6 7" id="KW-0503">Monooxygenase</keyword>
<comment type="similarity">
    <text evidence="1 7">Belongs to the cytochrome P450 family.</text>
</comment>
<keyword evidence="5 7" id="KW-0408">Iron</keyword>
<dbReference type="PANTHER" id="PTHR24291">
    <property type="entry name" value="CYTOCHROME P450 FAMILY 4"/>
    <property type="match status" value="1"/>
</dbReference>
<evidence type="ECO:0000256" key="1">
    <source>
        <dbReference type="ARBA" id="ARBA00010617"/>
    </source>
</evidence>
<dbReference type="Gene3D" id="1.10.630.10">
    <property type="entry name" value="Cytochrome P450"/>
    <property type="match status" value="1"/>
</dbReference>
<proteinExistence type="inferred from homology"/>
<accession>A0ABN0ZXT1</accession>
<dbReference type="SUPFAM" id="SSF48264">
    <property type="entry name" value="Cytochrome P450"/>
    <property type="match status" value="1"/>
</dbReference>
<evidence type="ECO:0000313" key="8">
    <source>
        <dbReference type="EMBL" id="GAA0461437.1"/>
    </source>
</evidence>
<protein>
    <submittedName>
        <fullName evidence="8">Cytochrome P450</fullName>
    </submittedName>
</protein>
<evidence type="ECO:0000256" key="7">
    <source>
        <dbReference type="RuleBase" id="RU000461"/>
    </source>
</evidence>
<dbReference type="PRINTS" id="PR00385">
    <property type="entry name" value="P450"/>
</dbReference>
<dbReference type="InterPro" id="IPR017972">
    <property type="entry name" value="Cyt_P450_CS"/>
</dbReference>
<keyword evidence="4 7" id="KW-0560">Oxidoreductase</keyword>
<dbReference type="PANTHER" id="PTHR24291:SF50">
    <property type="entry name" value="BIFUNCTIONAL ALBAFLAVENONE MONOOXYGENASE_TERPENE SYNTHASE"/>
    <property type="match status" value="1"/>
</dbReference>
<dbReference type="PROSITE" id="PS00086">
    <property type="entry name" value="CYTOCHROME_P450"/>
    <property type="match status" value="1"/>
</dbReference>
<evidence type="ECO:0000256" key="2">
    <source>
        <dbReference type="ARBA" id="ARBA00022617"/>
    </source>
</evidence>
<evidence type="ECO:0000256" key="5">
    <source>
        <dbReference type="ARBA" id="ARBA00023004"/>
    </source>
</evidence>
<sequence length="464" mass="51017">MPVTYAAGTAPGALPLVGHAWPLLRTPMPFLSSLPRYGDLVEIRLGNVRAQVPCHPELLHRVLSDDRTYDKGGPLFIRLRDLVGNGLGTCPHQDHRRQRRLVQPAFERAHLARYAEVMTDEAARLTESWHPGQVVDTFPAMFGLALRTVTRTLFSSTVGDDDVTRLQRSFQTATSGLFRRIFVPDALQRLPLPANRRYACALADLHSSVDHLISGYLRAGEDTGADGRAEEGPGARGGRGDLLSTLIAARDEDAALSDNELHDQVITMLFGGSESVAATLTWALYLMTRNPLAARDLRKEADTVLAGRPAAHGDLPRLSRTAQLVKETLRLYPPAWLFTRVTTRPVNLAGCYLPTGTTFVISPPALHHNPALFPRAADFRPDRWPADRPGQPPRGAFAGFGAGARRCIGDSYAIAEVTLMLATITQRWRMRCEPGTDVRPQALAAVHRPRRLLLRLSERTPATS</sequence>
<dbReference type="CDD" id="cd11049">
    <property type="entry name" value="CYP170A1-like"/>
    <property type="match status" value="1"/>
</dbReference>
<comment type="caution">
    <text evidence="8">The sequence shown here is derived from an EMBL/GenBank/DDBJ whole genome shotgun (WGS) entry which is preliminary data.</text>
</comment>
<evidence type="ECO:0000256" key="3">
    <source>
        <dbReference type="ARBA" id="ARBA00022723"/>
    </source>
</evidence>
<dbReference type="Proteomes" id="UP001499895">
    <property type="component" value="Unassembled WGS sequence"/>
</dbReference>
<dbReference type="PRINTS" id="PR00463">
    <property type="entry name" value="EP450I"/>
</dbReference>
<dbReference type="InterPro" id="IPR001128">
    <property type="entry name" value="Cyt_P450"/>
</dbReference>
<name>A0ABN0ZXT1_9ACTN</name>
<dbReference type="InterPro" id="IPR002401">
    <property type="entry name" value="Cyt_P450_E_grp-I"/>
</dbReference>
<keyword evidence="3 7" id="KW-0479">Metal-binding</keyword>
<evidence type="ECO:0000313" key="9">
    <source>
        <dbReference type="Proteomes" id="UP001499895"/>
    </source>
</evidence>
<evidence type="ECO:0000256" key="4">
    <source>
        <dbReference type="ARBA" id="ARBA00023002"/>
    </source>
</evidence>
<dbReference type="RefSeq" id="WP_344089617.1">
    <property type="nucleotide sequence ID" value="NZ_BAAAHB010000021.1"/>
</dbReference>
<dbReference type="InterPro" id="IPR050196">
    <property type="entry name" value="Cytochrome_P450_Monoox"/>
</dbReference>
<dbReference type="EMBL" id="BAAAHB010000021">
    <property type="protein sequence ID" value="GAA0461437.1"/>
    <property type="molecule type" value="Genomic_DNA"/>
</dbReference>
<keyword evidence="2 7" id="KW-0349">Heme</keyword>
<organism evidence="8 9">
    <name type="scientific">Streptomyces stramineus</name>
    <dbReference type="NCBI Taxonomy" id="173861"/>
    <lineage>
        <taxon>Bacteria</taxon>
        <taxon>Bacillati</taxon>
        <taxon>Actinomycetota</taxon>
        <taxon>Actinomycetes</taxon>
        <taxon>Kitasatosporales</taxon>
        <taxon>Streptomycetaceae</taxon>
        <taxon>Streptomyces</taxon>
    </lineage>
</organism>
<keyword evidence="9" id="KW-1185">Reference proteome</keyword>
<evidence type="ECO:0000256" key="6">
    <source>
        <dbReference type="ARBA" id="ARBA00023033"/>
    </source>
</evidence>
<reference evidence="8 9" key="1">
    <citation type="journal article" date="2019" name="Int. J. Syst. Evol. Microbiol.">
        <title>The Global Catalogue of Microorganisms (GCM) 10K type strain sequencing project: providing services to taxonomists for standard genome sequencing and annotation.</title>
        <authorList>
            <consortium name="The Broad Institute Genomics Platform"/>
            <consortium name="The Broad Institute Genome Sequencing Center for Infectious Disease"/>
            <person name="Wu L."/>
            <person name="Ma J."/>
        </authorList>
    </citation>
    <scope>NUCLEOTIDE SEQUENCE [LARGE SCALE GENOMIC DNA]</scope>
    <source>
        <strain evidence="8 9">JCM 10649</strain>
    </source>
</reference>
<dbReference type="Pfam" id="PF00067">
    <property type="entry name" value="p450"/>
    <property type="match status" value="1"/>
</dbReference>
<gene>
    <name evidence="8" type="ORF">GCM10009544_24940</name>
</gene>